<dbReference type="EMBL" id="BGZK01002985">
    <property type="protein sequence ID" value="GBP97671.1"/>
    <property type="molecule type" value="Genomic_DNA"/>
</dbReference>
<protein>
    <submittedName>
        <fullName evidence="1">Uncharacterized protein</fullName>
    </submittedName>
</protein>
<accession>A0A4C2A9Z3</accession>
<reference evidence="1 2" key="1">
    <citation type="journal article" date="2019" name="Commun. Biol.">
        <title>The bagworm genome reveals a unique fibroin gene that provides high tensile strength.</title>
        <authorList>
            <person name="Kono N."/>
            <person name="Nakamura H."/>
            <person name="Ohtoshi R."/>
            <person name="Tomita M."/>
            <person name="Numata K."/>
            <person name="Arakawa K."/>
        </authorList>
    </citation>
    <scope>NUCLEOTIDE SEQUENCE [LARGE SCALE GENOMIC DNA]</scope>
</reference>
<organism evidence="1 2">
    <name type="scientific">Eumeta variegata</name>
    <name type="common">Bagworm moth</name>
    <name type="synonym">Eumeta japonica</name>
    <dbReference type="NCBI Taxonomy" id="151549"/>
    <lineage>
        <taxon>Eukaryota</taxon>
        <taxon>Metazoa</taxon>
        <taxon>Ecdysozoa</taxon>
        <taxon>Arthropoda</taxon>
        <taxon>Hexapoda</taxon>
        <taxon>Insecta</taxon>
        <taxon>Pterygota</taxon>
        <taxon>Neoptera</taxon>
        <taxon>Endopterygota</taxon>
        <taxon>Lepidoptera</taxon>
        <taxon>Glossata</taxon>
        <taxon>Ditrysia</taxon>
        <taxon>Tineoidea</taxon>
        <taxon>Psychidae</taxon>
        <taxon>Oiketicinae</taxon>
        <taxon>Eumeta</taxon>
    </lineage>
</organism>
<dbReference type="Proteomes" id="UP000299102">
    <property type="component" value="Unassembled WGS sequence"/>
</dbReference>
<proteinExistence type="predicted"/>
<sequence length="100" mass="11194">MLPYEELLMTLDKSKPEHEELQAKMDSDILRFFELASSIKLAFDYLGFGKESKYTAGPGSNSASFVDAVSRLPTLSLTQFSGRDQNWLSFMNTSDSLVNS</sequence>
<evidence type="ECO:0000313" key="2">
    <source>
        <dbReference type="Proteomes" id="UP000299102"/>
    </source>
</evidence>
<comment type="caution">
    <text evidence="1">The sequence shown here is derived from an EMBL/GenBank/DDBJ whole genome shotgun (WGS) entry which is preliminary data.</text>
</comment>
<name>A0A4C2A9Z3_EUMVA</name>
<dbReference type="AlphaFoldDB" id="A0A4C2A9Z3"/>
<gene>
    <name evidence="1" type="ORF">EVAR_100729_1</name>
</gene>
<evidence type="ECO:0000313" key="1">
    <source>
        <dbReference type="EMBL" id="GBP97671.1"/>
    </source>
</evidence>
<keyword evidence="2" id="KW-1185">Reference proteome</keyword>